<evidence type="ECO:0000256" key="2">
    <source>
        <dbReference type="ARBA" id="ARBA00022448"/>
    </source>
</evidence>
<gene>
    <name evidence="9" type="ORF">C1850_07060</name>
</gene>
<feature type="compositionally biased region" description="Basic and acidic residues" evidence="7">
    <location>
        <begin position="480"/>
        <end position="491"/>
    </location>
</feature>
<dbReference type="InterPro" id="IPR002293">
    <property type="entry name" value="AA/rel_permease1"/>
</dbReference>
<keyword evidence="4 8" id="KW-0812">Transmembrane</keyword>
<feature type="transmembrane region" description="Helical" evidence="8">
    <location>
        <begin position="149"/>
        <end position="171"/>
    </location>
</feature>
<evidence type="ECO:0000313" key="9">
    <source>
        <dbReference type="EMBL" id="RDC43971.1"/>
    </source>
</evidence>
<evidence type="ECO:0000256" key="7">
    <source>
        <dbReference type="SAM" id="MobiDB-lite"/>
    </source>
</evidence>
<feature type="transmembrane region" description="Helical" evidence="8">
    <location>
        <begin position="37"/>
        <end position="55"/>
    </location>
</feature>
<comment type="caution">
    <text evidence="9">The sequence shown here is derived from an EMBL/GenBank/DDBJ whole genome shotgun (WGS) entry which is preliminary data.</text>
</comment>
<feature type="transmembrane region" description="Helical" evidence="8">
    <location>
        <begin position="191"/>
        <end position="213"/>
    </location>
</feature>
<dbReference type="Gene3D" id="1.20.1740.10">
    <property type="entry name" value="Amino acid/polyamine transporter I"/>
    <property type="match status" value="1"/>
</dbReference>
<feature type="transmembrane region" description="Helical" evidence="8">
    <location>
        <begin position="225"/>
        <end position="251"/>
    </location>
</feature>
<feature type="transmembrane region" description="Helical" evidence="8">
    <location>
        <begin position="353"/>
        <end position="376"/>
    </location>
</feature>
<feature type="transmembrane region" description="Helical" evidence="8">
    <location>
        <begin position="12"/>
        <end position="31"/>
    </location>
</feature>
<feature type="transmembrane region" description="Helical" evidence="8">
    <location>
        <begin position="271"/>
        <end position="304"/>
    </location>
</feature>
<dbReference type="Pfam" id="PF13520">
    <property type="entry name" value="AA_permease_2"/>
    <property type="match status" value="1"/>
</dbReference>
<protein>
    <submittedName>
        <fullName evidence="9">Amino acid:proton antiporter</fullName>
    </submittedName>
</protein>
<feature type="region of interest" description="Disordered" evidence="7">
    <location>
        <begin position="458"/>
        <end position="491"/>
    </location>
</feature>
<dbReference type="InterPro" id="IPR050367">
    <property type="entry name" value="APC_superfamily"/>
</dbReference>
<evidence type="ECO:0000256" key="1">
    <source>
        <dbReference type="ARBA" id="ARBA00004651"/>
    </source>
</evidence>
<evidence type="ECO:0000313" key="10">
    <source>
        <dbReference type="Proteomes" id="UP000253805"/>
    </source>
</evidence>
<keyword evidence="3" id="KW-1003">Cell membrane</keyword>
<evidence type="ECO:0000256" key="6">
    <source>
        <dbReference type="ARBA" id="ARBA00023136"/>
    </source>
</evidence>
<feature type="transmembrane region" description="Helical" evidence="8">
    <location>
        <begin position="118"/>
        <end position="137"/>
    </location>
</feature>
<dbReference type="PIRSF" id="PIRSF006060">
    <property type="entry name" value="AA_transporter"/>
    <property type="match status" value="1"/>
</dbReference>
<dbReference type="PANTHER" id="PTHR42770">
    <property type="entry name" value="AMINO ACID TRANSPORTER-RELATED"/>
    <property type="match status" value="1"/>
</dbReference>
<accession>A0A369P0Q6</accession>
<name>A0A369P0Q6_9ACTN</name>
<evidence type="ECO:0000256" key="4">
    <source>
        <dbReference type="ARBA" id="ARBA00022692"/>
    </source>
</evidence>
<evidence type="ECO:0000256" key="3">
    <source>
        <dbReference type="ARBA" id="ARBA00022475"/>
    </source>
</evidence>
<dbReference type="RefSeq" id="WP_114549151.1">
    <property type="nucleotide sequence ID" value="NZ_PPUT01000016.1"/>
</dbReference>
<keyword evidence="5 8" id="KW-1133">Transmembrane helix</keyword>
<organism evidence="9 10">
    <name type="scientific">Adlercreutzia equolifaciens subsp. celatus</name>
    <dbReference type="NCBI Taxonomy" id="394340"/>
    <lineage>
        <taxon>Bacteria</taxon>
        <taxon>Bacillati</taxon>
        <taxon>Actinomycetota</taxon>
        <taxon>Coriobacteriia</taxon>
        <taxon>Eggerthellales</taxon>
        <taxon>Eggerthellaceae</taxon>
        <taxon>Adlercreutzia</taxon>
    </lineage>
</organism>
<proteinExistence type="predicted"/>
<dbReference type="GO" id="GO:0022857">
    <property type="term" value="F:transmembrane transporter activity"/>
    <property type="evidence" value="ECO:0007669"/>
    <property type="project" value="InterPro"/>
</dbReference>
<dbReference type="AlphaFoldDB" id="A0A369P0Q6"/>
<dbReference type="PANTHER" id="PTHR42770:SF15">
    <property type="entry name" value="GLUTAMATE_GAMMA-AMINOBUTYRATE ANTIPORTER-RELATED"/>
    <property type="match status" value="1"/>
</dbReference>
<keyword evidence="6 8" id="KW-0472">Membrane</keyword>
<sequence length="491" mass="53119">MSGKKKFKLLDVILSVICVVFVAEAIAPAAAIGNQQFFWWIFLIITFLLPYGLIVSELGTAYADDEGGLYDWVRRAFGDKWGARVSWYYWINFPLWIASLAVLSPSTLGAMAGIELGLVPSLAIELAFIWIIIFISFSRASDAIWIMNVAAVLKVAIALCLGGLGIYFAATSGFASDMAPATFMPSFDMNALAYLSIILFNFLGFEVVATYASDMENPRVQIPKAIIIGGIVIAAIYMAGSFGIGAAIPATELSLDSGIMDAVAIMTGDGSLPLIIVGVVFLLTLFGNMVSWSFGVNFVVVCAAKDRNMPTAFSTETRKSNMPKGVTIANGIIASIVVLLLPVAEAFGIGDFFWVLFSVGVVFLLFSYIPMFPAFLKLRRIDPNRNRLFRVPGSRAVLSVLAWLPVVILVLAAFITIVPLDGSESELAKLPMLITVIAFIILGEVVRIVAGKKRPQAYLGMGKSGEPPARSLPGAEVEEERSQREEHLARN</sequence>
<evidence type="ECO:0000256" key="5">
    <source>
        <dbReference type="ARBA" id="ARBA00022989"/>
    </source>
</evidence>
<dbReference type="Proteomes" id="UP000253805">
    <property type="component" value="Unassembled WGS sequence"/>
</dbReference>
<reference evidence="9 10" key="1">
    <citation type="journal article" date="2018" name="Elife">
        <title>Discovery and characterization of a prevalent human gut bacterial enzyme sufficient for the inactivation of a family of plant toxins.</title>
        <authorList>
            <person name="Koppel N."/>
            <person name="Bisanz J.E."/>
            <person name="Pandelia M.E."/>
            <person name="Turnbaugh P.J."/>
            <person name="Balskus E.P."/>
        </authorList>
    </citation>
    <scope>NUCLEOTIDE SEQUENCE [LARGE SCALE GENOMIC DNA]</scope>
    <source>
        <strain evidence="9 10">OB21 GAM 11</strain>
    </source>
</reference>
<dbReference type="GO" id="GO:0005886">
    <property type="term" value="C:plasma membrane"/>
    <property type="evidence" value="ECO:0007669"/>
    <property type="project" value="UniProtKB-SubCell"/>
</dbReference>
<evidence type="ECO:0000256" key="8">
    <source>
        <dbReference type="SAM" id="Phobius"/>
    </source>
</evidence>
<dbReference type="EMBL" id="PPUT01000016">
    <property type="protein sequence ID" value="RDC43971.1"/>
    <property type="molecule type" value="Genomic_DNA"/>
</dbReference>
<comment type="subcellular location">
    <subcellularLocation>
        <location evidence="1">Cell membrane</location>
        <topology evidence="1">Multi-pass membrane protein</topology>
    </subcellularLocation>
</comment>
<feature type="transmembrane region" description="Helical" evidence="8">
    <location>
        <begin position="87"/>
        <end position="112"/>
    </location>
</feature>
<keyword evidence="2" id="KW-0813">Transport</keyword>
<feature type="transmembrane region" description="Helical" evidence="8">
    <location>
        <begin position="396"/>
        <end position="418"/>
    </location>
</feature>
<feature type="transmembrane region" description="Helical" evidence="8">
    <location>
        <begin position="325"/>
        <end position="347"/>
    </location>
</feature>
<feature type="transmembrane region" description="Helical" evidence="8">
    <location>
        <begin position="430"/>
        <end position="450"/>
    </location>
</feature>